<keyword evidence="3 6" id="KW-0238">DNA-binding</keyword>
<dbReference type="SMART" id="SM00354">
    <property type="entry name" value="HTH_LACI"/>
    <property type="match status" value="1"/>
</dbReference>
<dbReference type="CDD" id="cd06267">
    <property type="entry name" value="PBP1_LacI_sugar_binding-like"/>
    <property type="match status" value="1"/>
</dbReference>
<dbReference type="EMBL" id="JAGYPG010000002">
    <property type="protein sequence ID" value="MBS4196066.1"/>
    <property type="molecule type" value="Genomic_DNA"/>
</dbReference>
<dbReference type="CDD" id="cd01392">
    <property type="entry name" value="HTH_LacI"/>
    <property type="match status" value="1"/>
</dbReference>
<keyword evidence="1" id="KW-0678">Repressor</keyword>
<dbReference type="PANTHER" id="PTHR30146">
    <property type="entry name" value="LACI-RELATED TRANSCRIPTIONAL REPRESSOR"/>
    <property type="match status" value="1"/>
</dbReference>
<dbReference type="GO" id="GO:0003700">
    <property type="term" value="F:DNA-binding transcription factor activity"/>
    <property type="evidence" value="ECO:0007669"/>
    <property type="project" value="TreeGrafter"/>
</dbReference>
<proteinExistence type="predicted"/>
<feature type="domain" description="HTH lacI-type" evidence="5">
    <location>
        <begin position="2"/>
        <end position="56"/>
    </location>
</feature>
<dbReference type="InterPro" id="IPR000843">
    <property type="entry name" value="HTH_LacI"/>
</dbReference>
<dbReference type="SUPFAM" id="SSF53822">
    <property type="entry name" value="Periplasmic binding protein-like I"/>
    <property type="match status" value="1"/>
</dbReference>
<dbReference type="InterPro" id="IPR046335">
    <property type="entry name" value="LacI/GalR-like_sensor"/>
</dbReference>
<dbReference type="Gene3D" id="1.10.260.40">
    <property type="entry name" value="lambda repressor-like DNA-binding domains"/>
    <property type="match status" value="1"/>
</dbReference>
<name>A0A942TFY8_9BACI</name>
<dbReference type="InterPro" id="IPR010982">
    <property type="entry name" value="Lambda_DNA-bd_dom_sf"/>
</dbReference>
<dbReference type="PROSITE" id="PS50932">
    <property type="entry name" value="HTH_LACI_2"/>
    <property type="match status" value="1"/>
</dbReference>
<dbReference type="Pfam" id="PF00356">
    <property type="entry name" value="LacI"/>
    <property type="match status" value="1"/>
</dbReference>
<dbReference type="InterPro" id="IPR028082">
    <property type="entry name" value="Peripla_BP_I"/>
</dbReference>
<dbReference type="Gene3D" id="3.40.50.2300">
    <property type="match status" value="2"/>
</dbReference>
<evidence type="ECO:0000256" key="1">
    <source>
        <dbReference type="ARBA" id="ARBA00022491"/>
    </source>
</evidence>
<keyword evidence="4" id="KW-0804">Transcription</keyword>
<keyword evidence="7" id="KW-1185">Reference proteome</keyword>
<gene>
    <name evidence="6" type="ORF">KHA97_13450</name>
</gene>
<dbReference type="RefSeq" id="WP_213125229.1">
    <property type="nucleotide sequence ID" value="NZ_JAGYPG010000002.1"/>
</dbReference>
<accession>A0A942TFY8</accession>
<dbReference type="SUPFAM" id="SSF47413">
    <property type="entry name" value="lambda repressor-like DNA-binding domains"/>
    <property type="match status" value="1"/>
</dbReference>
<reference evidence="6 7" key="1">
    <citation type="submission" date="2021-05" db="EMBL/GenBank/DDBJ databases">
        <title>Novel Bacillus species.</title>
        <authorList>
            <person name="Liu G."/>
        </authorList>
    </citation>
    <scope>NUCLEOTIDE SEQUENCE [LARGE SCALE GENOMIC DNA]</scope>
    <source>
        <strain evidence="7">FJAT-49780</strain>
    </source>
</reference>
<keyword evidence="2" id="KW-0805">Transcription regulation</keyword>
<sequence>MVSIKDIAKKAGVSISTVSYALNGSPKVTEETSTKILAIAKELNYIPNAAARTLKKRKTKIIGAFLTDYSGPFFGQLLHGMRETLNHQDYDLVVCTGRESHRFLPEGIIDGAIILDATFPDEELISYADRGHKLVVLDREIDHPNIERVLLDNKMGAKFAVNFLLANGHDQIVFVTGSPGSYDSEQRLHTVQELMDKHPSISYQIIHGDFDQSSGERAAQQIIQNYKDPIAVFCFNDEMAIGMYNYLSDTDYIVGEHIHIIGFDDIEIAQYVQPRLSTIHYSKKDWGSKAAEQLIQLIKNEKSEPQTISVELLKGGSVGKLY</sequence>
<comment type="caution">
    <text evidence="6">The sequence shown here is derived from an EMBL/GenBank/DDBJ whole genome shotgun (WGS) entry which is preliminary data.</text>
</comment>
<protein>
    <submittedName>
        <fullName evidence="6">LacI family DNA-binding transcriptional regulator</fullName>
    </submittedName>
</protein>
<evidence type="ECO:0000256" key="3">
    <source>
        <dbReference type="ARBA" id="ARBA00023125"/>
    </source>
</evidence>
<dbReference type="PROSITE" id="PS00356">
    <property type="entry name" value="HTH_LACI_1"/>
    <property type="match status" value="1"/>
</dbReference>
<dbReference type="Pfam" id="PF13377">
    <property type="entry name" value="Peripla_BP_3"/>
    <property type="match status" value="1"/>
</dbReference>
<dbReference type="PANTHER" id="PTHR30146:SF148">
    <property type="entry name" value="HTH-TYPE TRANSCRIPTIONAL REPRESSOR PURR-RELATED"/>
    <property type="match status" value="1"/>
</dbReference>
<dbReference type="AlphaFoldDB" id="A0A942TFY8"/>
<dbReference type="GO" id="GO:0000976">
    <property type="term" value="F:transcription cis-regulatory region binding"/>
    <property type="evidence" value="ECO:0007669"/>
    <property type="project" value="TreeGrafter"/>
</dbReference>
<dbReference type="Proteomes" id="UP000681414">
    <property type="component" value="Unassembled WGS sequence"/>
</dbReference>
<organism evidence="6 7">
    <name type="scientific">Lederbergia citri</name>
    <dbReference type="NCBI Taxonomy" id="2833580"/>
    <lineage>
        <taxon>Bacteria</taxon>
        <taxon>Bacillati</taxon>
        <taxon>Bacillota</taxon>
        <taxon>Bacilli</taxon>
        <taxon>Bacillales</taxon>
        <taxon>Bacillaceae</taxon>
        <taxon>Lederbergia</taxon>
    </lineage>
</organism>
<evidence type="ECO:0000313" key="6">
    <source>
        <dbReference type="EMBL" id="MBS4196066.1"/>
    </source>
</evidence>
<evidence type="ECO:0000256" key="4">
    <source>
        <dbReference type="ARBA" id="ARBA00023163"/>
    </source>
</evidence>
<evidence type="ECO:0000313" key="7">
    <source>
        <dbReference type="Proteomes" id="UP000681414"/>
    </source>
</evidence>
<evidence type="ECO:0000259" key="5">
    <source>
        <dbReference type="PROSITE" id="PS50932"/>
    </source>
</evidence>
<evidence type="ECO:0000256" key="2">
    <source>
        <dbReference type="ARBA" id="ARBA00023015"/>
    </source>
</evidence>